<organism evidence="2 3">
    <name type="scientific">Rhododendron griersonianum</name>
    <dbReference type="NCBI Taxonomy" id="479676"/>
    <lineage>
        <taxon>Eukaryota</taxon>
        <taxon>Viridiplantae</taxon>
        <taxon>Streptophyta</taxon>
        <taxon>Embryophyta</taxon>
        <taxon>Tracheophyta</taxon>
        <taxon>Spermatophyta</taxon>
        <taxon>Magnoliopsida</taxon>
        <taxon>eudicotyledons</taxon>
        <taxon>Gunneridae</taxon>
        <taxon>Pentapetalae</taxon>
        <taxon>asterids</taxon>
        <taxon>Ericales</taxon>
        <taxon>Ericaceae</taxon>
        <taxon>Ericoideae</taxon>
        <taxon>Rhodoreae</taxon>
        <taxon>Rhododendron</taxon>
    </lineage>
</organism>
<comment type="caution">
    <text evidence="2">The sequence shown here is derived from an EMBL/GenBank/DDBJ whole genome shotgun (WGS) entry which is preliminary data.</text>
</comment>
<accession>A0AAV6I7J8</accession>
<proteinExistence type="predicted"/>
<name>A0AAV6I7J8_9ERIC</name>
<evidence type="ECO:0000313" key="2">
    <source>
        <dbReference type="EMBL" id="KAG5524521.1"/>
    </source>
</evidence>
<keyword evidence="3" id="KW-1185">Reference proteome</keyword>
<dbReference type="Proteomes" id="UP000823749">
    <property type="component" value="Chromosome 11"/>
</dbReference>
<dbReference type="AlphaFoldDB" id="A0AAV6I7J8"/>
<feature type="region of interest" description="Disordered" evidence="1">
    <location>
        <begin position="47"/>
        <end position="96"/>
    </location>
</feature>
<feature type="region of interest" description="Disordered" evidence="1">
    <location>
        <begin position="1"/>
        <end position="23"/>
    </location>
</feature>
<feature type="region of interest" description="Disordered" evidence="1">
    <location>
        <begin position="130"/>
        <end position="161"/>
    </location>
</feature>
<evidence type="ECO:0000256" key="1">
    <source>
        <dbReference type="SAM" id="MobiDB-lite"/>
    </source>
</evidence>
<sequence length="161" mass="18361">MEEPPYEAPLNFQTGQASGKDHDEKEMFREMMIAFRKMAQTQRAMIKSIKNRLPNPEPARNSPRNIGLNDHANSSTHQSPFEGRLGEDIGQGKVKSRLGKQKMYLEEIPQSWYEPVKPTKHVNEIPKEPFSVNLGVPRDTKNTQSVNPLFEPTLDGRMTQS</sequence>
<evidence type="ECO:0000313" key="3">
    <source>
        <dbReference type="Proteomes" id="UP000823749"/>
    </source>
</evidence>
<protein>
    <submittedName>
        <fullName evidence="2">Uncharacterized protein</fullName>
    </submittedName>
</protein>
<reference evidence="2" key="1">
    <citation type="submission" date="2020-08" db="EMBL/GenBank/DDBJ databases">
        <title>Plant Genome Project.</title>
        <authorList>
            <person name="Zhang R.-G."/>
        </authorList>
    </citation>
    <scope>NUCLEOTIDE SEQUENCE</scope>
    <source>
        <strain evidence="2">WSP0</strain>
        <tissue evidence="2">Leaf</tissue>
    </source>
</reference>
<dbReference type="EMBL" id="JACTNZ010000011">
    <property type="protein sequence ID" value="KAG5524521.1"/>
    <property type="molecule type" value="Genomic_DNA"/>
</dbReference>
<gene>
    <name evidence="2" type="ORF">RHGRI_031252</name>
</gene>